<feature type="compositionally biased region" description="Low complexity" evidence="1">
    <location>
        <begin position="17"/>
        <end position="66"/>
    </location>
</feature>
<evidence type="ECO:0000313" key="3">
    <source>
        <dbReference type="Proteomes" id="UP000078237"/>
    </source>
</evidence>
<protein>
    <submittedName>
        <fullName evidence="2">Uracil catabolism protein 4</fullName>
    </submittedName>
</protein>
<name>A0A175VRQ6_9PEZI</name>
<gene>
    <name evidence="2" type="ORF">MMYC01_209440</name>
</gene>
<dbReference type="PANTHER" id="PTHR31687">
    <property type="match status" value="1"/>
</dbReference>
<evidence type="ECO:0000313" key="2">
    <source>
        <dbReference type="EMBL" id="KXX73935.1"/>
    </source>
</evidence>
<dbReference type="OrthoDB" id="2153176at2759"/>
<proteinExistence type="predicted"/>
<dbReference type="InterPro" id="IPR012469">
    <property type="entry name" value="DUF1688"/>
</dbReference>
<dbReference type="Pfam" id="PF07958">
    <property type="entry name" value="DUF1688"/>
    <property type="match status" value="1"/>
</dbReference>
<dbReference type="STRING" id="100816.A0A175VRQ6"/>
<feature type="region of interest" description="Disordered" evidence="1">
    <location>
        <begin position="1"/>
        <end position="86"/>
    </location>
</feature>
<dbReference type="EMBL" id="LCTW02000404">
    <property type="protein sequence ID" value="KXX73935.1"/>
    <property type="molecule type" value="Genomic_DNA"/>
</dbReference>
<evidence type="ECO:0000256" key="1">
    <source>
        <dbReference type="SAM" id="MobiDB-lite"/>
    </source>
</evidence>
<keyword evidence="3" id="KW-1185">Reference proteome</keyword>
<dbReference type="PANTHER" id="PTHR31687:SF3">
    <property type="entry name" value="PROTEIN URG3"/>
    <property type="match status" value="1"/>
</dbReference>
<sequence length="554" mass="60407">MGLFSRREKAPKAAENPQPTLSSSQSKSSLTSGSSSIISPINTSSRILNRTSAGTTSTTGPGTPLTPFSPGPNPAIARMDIPRPPDPQLDPAGYLRSLSAVRERCRIVTAKAQKNDLKHFDVDMRKFPDVVTFVANIIKAGSLIPRDYDAPFTSIPPHGRYQHFGVGGRDRIAHLLATWSEEIDNTEKCKRIMDLFLVSVLLDAGAGTAWSYKSPENGRVYRRSEGIALATLDMFKAGLFSGNKDNKYQVDKDGLRQLTVEKLANGLQSRPGNEMAGLEGRAQLLIRLANALEQSKEYFGEDGRPGNMLDHILSHPATQASSVIIVPMPVLWNVLMNGLAPIWPPSRTAINGVSLGDAWPCGSMPQPAQSPSSPTFSPFPNTTGQSNGIAPWECILPFHKLTQWLTYSLMQPMQSIMKIQFAGQELLTGLPEYRNGGLFIDLGVLTLKPEDQERGLKNYADHCQRTGARGVEVAPMFEPSDDVVVEWRGVTVGFLDLLCVEVNKALRNELAGHELSLAQVLEAGSWKGGREIAEVSRPNTKEPPILIDSDGTVF</sequence>
<feature type="compositionally biased region" description="Basic and acidic residues" evidence="1">
    <location>
        <begin position="1"/>
        <end position="12"/>
    </location>
</feature>
<organism evidence="2 3">
    <name type="scientific">Madurella mycetomatis</name>
    <dbReference type="NCBI Taxonomy" id="100816"/>
    <lineage>
        <taxon>Eukaryota</taxon>
        <taxon>Fungi</taxon>
        <taxon>Dikarya</taxon>
        <taxon>Ascomycota</taxon>
        <taxon>Pezizomycotina</taxon>
        <taxon>Sordariomycetes</taxon>
        <taxon>Sordariomycetidae</taxon>
        <taxon>Sordariales</taxon>
        <taxon>Sordariales incertae sedis</taxon>
        <taxon>Madurella</taxon>
    </lineage>
</organism>
<dbReference type="AlphaFoldDB" id="A0A175VRQ6"/>
<comment type="caution">
    <text evidence="2">The sequence shown here is derived from an EMBL/GenBank/DDBJ whole genome shotgun (WGS) entry which is preliminary data.</text>
</comment>
<dbReference type="VEuPathDB" id="FungiDB:MMYC01_209440"/>
<reference evidence="2 3" key="1">
    <citation type="journal article" date="2016" name="Genome Announc.">
        <title>Genome Sequence of Madurella mycetomatis mm55, Isolated from a Human Mycetoma Case in Sudan.</title>
        <authorList>
            <person name="Smit S."/>
            <person name="Derks M.F."/>
            <person name="Bervoets S."/>
            <person name="Fahal A."/>
            <person name="van Leeuwen W."/>
            <person name="van Belkum A."/>
            <person name="van de Sande W.W."/>
        </authorList>
    </citation>
    <scope>NUCLEOTIDE SEQUENCE [LARGE SCALE GENOMIC DNA]</scope>
    <source>
        <strain evidence="3">mm55</strain>
    </source>
</reference>
<accession>A0A175VRQ6</accession>
<dbReference type="Proteomes" id="UP000078237">
    <property type="component" value="Unassembled WGS sequence"/>
</dbReference>